<protein>
    <submittedName>
        <fullName evidence="1">Uncharacterized protein</fullName>
    </submittedName>
</protein>
<evidence type="ECO:0000313" key="2">
    <source>
        <dbReference type="Proteomes" id="UP000663193"/>
    </source>
</evidence>
<keyword evidence="2" id="KW-1185">Reference proteome</keyword>
<dbReference type="AlphaFoldDB" id="A0A7U2HXW4"/>
<sequence length="131" mass="14667">MGGISCQTDLIASWSAREHLSVDMEVSEASMSCSDLRARGISSGHLVSDMSFGRCLSPPLSSSCRTRPESLPVSRIGRMSRPPLHKTRHRHFGLKSLNALLDRTRPAIRCRNSSDLCMRRCRFLVLLGHRF</sequence>
<name>A0A7U2HXW4_PHANO</name>
<dbReference type="Proteomes" id="UP000663193">
    <property type="component" value="Chromosome 2"/>
</dbReference>
<proteinExistence type="predicted"/>
<accession>A0A7U2HXW4</accession>
<dbReference type="EMBL" id="CP069024">
    <property type="protein sequence ID" value="QRC92716.1"/>
    <property type="molecule type" value="Genomic_DNA"/>
</dbReference>
<evidence type="ECO:0000313" key="1">
    <source>
        <dbReference type="EMBL" id="QRC92716.1"/>
    </source>
</evidence>
<reference evidence="2" key="1">
    <citation type="journal article" date="2021" name="BMC Genomics">
        <title>Chromosome-level genome assembly and manually-curated proteome of model necrotroph Parastagonospora nodorum Sn15 reveals a genome-wide trove of candidate effector homologs, and redundancy of virulence-related functions within an accessory chromosome.</title>
        <authorList>
            <person name="Bertazzoni S."/>
            <person name="Jones D.A.B."/>
            <person name="Phan H.T."/>
            <person name="Tan K.-C."/>
            <person name="Hane J.K."/>
        </authorList>
    </citation>
    <scope>NUCLEOTIDE SEQUENCE [LARGE SCALE GENOMIC DNA]</scope>
    <source>
        <strain evidence="2">SN15 / ATCC MYA-4574 / FGSC 10173)</strain>
    </source>
</reference>
<dbReference type="VEuPathDB" id="FungiDB:JI435_082300"/>
<organism evidence="1 2">
    <name type="scientific">Phaeosphaeria nodorum (strain SN15 / ATCC MYA-4574 / FGSC 10173)</name>
    <name type="common">Glume blotch fungus</name>
    <name type="synonym">Parastagonospora nodorum</name>
    <dbReference type="NCBI Taxonomy" id="321614"/>
    <lineage>
        <taxon>Eukaryota</taxon>
        <taxon>Fungi</taxon>
        <taxon>Dikarya</taxon>
        <taxon>Ascomycota</taxon>
        <taxon>Pezizomycotina</taxon>
        <taxon>Dothideomycetes</taxon>
        <taxon>Pleosporomycetidae</taxon>
        <taxon>Pleosporales</taxon>
        <taxon>Pleosporineae</taxon>
        <taxon>Phaeosphaeriaceae</taxon>
        <taxon>Parastagonospora</taxon>
    </lineage>
</organism>
<gene>
    <name evidence="1" type="ORF">JI435_082300</name>
</gene>